<dbReference type="Proteomes" id="UP000027138">
    <property type="component" value="Unassembled WGS sequence"/>
</dbReference>
<organism evidence="1 2">
    <name type="scientific">Jatropha curcas</name>
    <name type="common">Barbados nut</name>
    <dbReference type="NCBI Taxonomy" id="180498"/>
    <lineage>
        <taxon>Eukaryota</taxon>
        <taxon>Viridiplantae</taxon>
        <taxon>Streptophyta</taxon>
        <taxon>Embryophyta</taxon>
        <taxon>Tracheophyta</taxon>
        <taxon>Spermatophyta</taxon>
        <taxon>Magnoliopsida</taxon>
        <taxon>eudicotyledons</taxon>
        <taxon>Gunneridae</taxon>
        <taxon>Pentapetalae</taxon>
        <taxon>rosids</taxon>
        <taxon>fabids</taxon>
        <taxon>Malpighiales</taxon>
        <taxon>Euphorbiaceae</taxon>
        <taxon>Crotonoideae</taxon>
        <taxon>Jatropheae</taxon>
        <taxon>Jatropha</taxon>
    </lineage>
</organism>
<evidence type="ECO:0000313" key="2">
    <source>
        <dbReference type="Proteomes" id="UP000027138"/>
    </source>
</evidence>
<keyword evidence="2" id="KW-1185">Reference proteome</keyword>
<name>A0A067JK22_JATCU</name>
<dbReference type="OrthoDB" id="1747368at2759"/>
<sequence>MGSWFSPFKKLIFPYFDEPVTVSASSAATSNKAMGTKPFRPEAAMVAASKHFSAAHKVRFG</sequence>
<dbReference type="EMBL" id="KK915127">
    <property type="protein sequence ID" value="KDP24326.1"/>
    <property type="molecule type" value="Genomic_DNA"/>
</dbReference>
<dbReference type="AlphaFoldDB" id="A0A067JK22"/>
<proteinExistence type="predicted"/>
<evidence type="ECO:0000313" key="1">
    <source>
        <dbReference type="EMBL" id="KDP24326.1"/>
    </source>
</evidence>
<gene>
    <name evidence="1" type="ORF">JCGZ_25622</name>
</gene>
<reference evidence="1 2" key="1">
    <citation type="journal article" date="2014" name="PLoS ONE">
        <title>Global Analysis of Gene Expression Profiles in Physic Nut (Jatropha curcas L.) Seedlings Exposed to Salt Stress.</title>
        <authorList>
            <person name="Zhang L."/>
            <person name="Zhang C."/>
            <person name="Wu P."/>
            <person name="Chen Y."/>
            <person name="Li M."/>
            <person name="Jiang H."/>
            <person name="Wu G."/>
        </authorList>
    </citation>
    <scope>NUCLEOTIDE SEQUENCE [LARGE SCALE GENOMIC DNA]</scope>
    <source>
        <strain evidence="2">cv. GZQX0401</strain>
        <tissue evidence="1">Young leaves</tissue>
    </source>
</reference>
<accession>A0A067JK22</accession>
<protein>
    <submittedName>
        <fullName evidence="1">Uncharacterized protein</fullName>
    </submittedName>
</protein>